<comment type="subunit">
    <text evidence="4 13">Monomer.</text>
</comment>
<comment type="caution">
    <text evidence="13">Lacks conserved residue(s) required for the propagation of feature annotation.</text>
</comment>
<sequence>MVIYNTLSKKKDVIKPIKGKKINLFVCGPTVYDFSHIGHARTYVFFDAFVRYLRGRGFTVFYLQNITDIDDRIIQRAREKGVPIKDLADAFTKEYLKNMKALGITSVNKYAKATDYIKEIISQIQRLQKKRYAYSLDDGIYFDILKFKNYGKLSGRTVLESEDSVSRIDYSKNKRNRGDFCLWKFKVEGEPFWPAPFGAGRPGWHTEDTAITETFFGAQYDIHGGGRDLIFPHHEAEITQMEAISGKKPMARYWMHTGFLTMDEQKMSKSLGNFIVIDDFLKRYSPQQLRFWITKNLWHSPIDYSESVMIEVKMSLEKIEEFLRKLKVIKSKVRGVTDGKLLKTAKDDFYTALADDFNTPKAFAVIFEFIKEINKLLDQNLVGKKAAKDISAFFVEINTMFDIIDFKKLKTSNVPHEVSELVKTREQYRKVQNWEKSDEIRHEIEKYGFSVDDTKDGTVLKKM</sequence>
<evidence type="ECO:0000313" key="16">
    <source>
        <dbReference type="Proteomes" id="UP000176774"/>
    </source>
</evidence>
<evidence type="ECO:0000313" key="15">
    <source>
        <dbReference type="EMBL" id="OGZ72609.1"/>
    </source>
</evidence>
<keyword evidence="7" id="KW-0479">Metal-binding</keyword>
<evidence type="ECO:0000256" key="5">
    <source>
        <dbReference type="ARBA" id="ARBA00022490"/>
    </source>
</evidence>
<feature type="short sequence motif" description="'HIGH' region" evidence="13">
    <location>
        <begin position="29"/>
        <end position="39"/>
    </location>
</feature>
<dbReference type="GO" id="GO:0006423">
    <property type="term" value="P:cysteinyl-tRNA aminoacylation"/>
    <property type="evidence" value="ECO:0007669"/>
    <property type="project" value="UniProtKB-UniRule"/>
</dbReference>
<dbReference type="GO" id="GO:0046872">
    <property type="term" value="F:metal ion binding"/>
    <property type="evidence" value="ECO:0007669"/>
    <property type="project" value="UniProtKB-KW"/>
</dbReference>
<feature type="short sequence motif" description="'KMSKS' region" evidence="13">
    <location>
        <begin position="266"/>
        <end position="270"/>
    </location>
</feature>
<comment type="similarity">
    <text evidence="3 13">Belongs to the class-I aminoacyl-tRNA synthetase family.</text>
</comment>
<dbReference type="InterPro" id="IPR009080">
    <property type="entry name" value="tRNAsynth_Ia_anticodon-bd"/>
</dbReference>
<evidence type="ECO:0000256" key="9">
    <source>
        <dbReference type="ARBA" id="ARBA00022833"/>
    </source>
</evidence>
<evidence type="ECO:0000256" key="1">
    <source>
        <dbReference type="ARBA" id="ARBA00001947"/>
    </source>
</evidence>
<evidence type="ECO:0000256" key="2">
    <source>
        <dbReference type="ARBA" id="ARBA00004496"/>
    </source>
</evidence>
<dbReference type="Pfam" id="PF01406">
    <property type="entry name" value="tRNA-synt_1e"/>
    <property type="match status" value="1"/>
</dbReference>
<dbReference type="InterPro" id="IPR032678">
    <property type="entry name" value="tRNA-synt_1_cat_dom"/>
</dbReference>
<dbReference type="SUPFAM" id="SSF52374">
    <property type="entry name" value="Nucleotidylyl transferase"/>
    <property type="match status" value="1"/>
</dbReference>
<dbReference type="InterPro" id="IPR015803">
    <property type="entry name" value="Cys-tRNA-ligase"/>
</dbReference>
<evidence type="ECO:0000256" key="7">
    <source>
        <dbReference type="ARBA" id="ARBA00022723"/>
    </source>
</evidence>
<dbReference type="PANTHER" id="PTHR10890:SF3">
    <property type="entry name" value="CYSTEINE--TRNA LIGASE, CYTOPLASMIC"/>
    <property type="match status" value="1"/>
</dbReference>
<dbReference type="GO" id="GO:0004817">
    <property type="term" value="F:cysteine-tRNA ligase activity"/>
    <property type="evidence" value="ECO:0007669"/>
    <property type="project" value="UniProtKB-UniRule"/>
</dbReference>
<evidence type="ECO:0000256" key="3">
    <source>
        <dbReference type="ARBA" id="ARBA00005594"/>
    </source>
</evidence>
<feature type="domain" description="Cysteinyl-tRNA synthetase class Ia DALR" evidence="14">
    <location>
        <begin position="348"/>
        <end position="410"/>
    </location>
</feature>
<dbReference type="EC" id="6.1.1.16" evidence="13"/>
<gene>
    <name evidence="13" type="primary">cysS</name>
    <name evidence="15" type="ORF">A2908_03625</name>
</gene>
<reference evidence="15 16" key="1">
    <citation type="journal article" date="2016" name="Nat. Commun.">
        <title>Thousands of microbial genomes shed light on interconnected biogeochemical processes in an aquifer system.</title>
        <authorList>
            <person name="Anantharaman K."/>
            <person name="Brown C.T."/>
            <person name="Hug L.A."/>
            <person name="Sharon I."/>
            <person name="Castelle C.J."/>
            <person name="Probst A.J."/>
            <person name="Thomas B.C."/>
            <person name="Singh A."/>
            <person name="Wilkins M.J."/>
            <person name="Karaoz U."/>
            <person name="Brodie E.L."/>
            <person name="Williams K.H."/>
            <person name="Hubbard S.S."/>
            <person name="Banfield J.F."/>
        </authorList>
    </citation>
    <scope>NUCLEOTIDE SEQUENCE [LARGE SCALE GENOMIC DNA]</scope>
</reference>
<dbReference type="GO" id="GO:0005524">
    <property type="term" value="F:ATP binding"/>
    <property type="evidence" value="ECO:0007669"/>
    <property type="project" value="UniProtKB-UniRule"/>
</dbReference>
<keyword evidence="10 13" id="KW-0067">ATP-binding</keyword>
<dbReference type="Gene3D" id="1.20.120.1910">
    <property type="entry name" value="Cysteine-tRNA ligase, C-terminal anti-codon recognition domain"/>
    <property type="match status" value="1"/>
</dbReference>
<dbReference type="STRING" id="1802214.A2908_03625"/>
<keyword evidence="11 13" id="KW-0648">Protein biosynthesis</keyword>
<evidence type="ECO:0000256" key="11">
    <source>
        <dbReference type="ARBA" id="ARBA00022917"/>
    </source>
</evidence>
<accession>A0A1G2ICY4</accession>
<evidence type="ECO:0000256" key="6">
    <source>
        <dbReference type="ARBA" id="ARBA00022598"/>
    </source>
</evidence>
<dbReference type="Pfam" id="PF09190">
    <property type="entry name" value="DALR_2"/>
    <property type="match status" value="1"/>
</dbReference>
<dbReference type="InterPro" id="IPR014729">
    <property type="entry name" value="Rossmann-like_a/b/a_fold"/>
</dbReference>
<evidence type="ECO:0000256" key="10">
    <source>
        <dbReference type="ARBA" id="ARBA00022840"/>
    </source>
</evidence>
<dbReference type="AlphaFoldDB" id="A0A1G2ICY4"/>
<evidence type="ECO:0000256" key="8">
    <source>
        <dbReference type="ARBA" id="ARBA00022741"/>
    </source>
</evidence>
<evidence type="ECO:0000259" key="14">
    <source>
        <dbReference type="SMART" id="SM00840"/>
    </source>
</evidence>
<comment type="caution">
    <text evidence="15">The sequence shown here is derived from an EMBL/GenBank/DDBJ whole genome shotgun (WGS) entry which is preliminary data.</text>
</comment>
<dbReference type="GO" id="GO:0005737">
    <property type="term" value="C:cytoplasm"/>
    <property type="evidence" value="ECO:0007669"/>
    <property type="project" value="UniProtKB-SubCell"/>
</dbReference>
<dbReference type="InterPro" id="IPR015273">
    <property type="entry name" value="Cys-tRNA-synt_Ia_DALR"/>
</dbReference>
<keyword evidence="9" id="KW-0862">Zinc</keyword>
<dbReference type="NCBIfam" id="TIGR00435">
    <property type="entry name" value="cysS"/>
    <property type="match status" value="1"/>
</dbReference>
<dbReference type="PRINTS" id="PR00983">
    <property type="entry name" value="TRNASYNTHCYS"/>
</dbReference>
<dbReference type="SMART" id="SM00840">
    <property type="entry name" value="DALR_2"/>
    <property type="match status" value="1"/>
</dbReference>
<evidence type="ECO:0000256" key="12">
    <source>
        <dbReference type="ARBA" id="ARBA00023146"/>
    </source>
</evidence>
<comment type="catalytic activity">
    <reaction evidence="13">
        <text>tRNA(Cys) + L-cysteine + ATP = L-cysteinyl-tRNA(Cys) + AMP + diphosphate</text>
        <dbReference type="Rhea" id="RHEA:17773"/>
        <dbReference type="Rhea" id="RHEA-COMP:9661"/>
        <dbReference type="Rhea" id="RHEA-COMP:9679"/>
        <dbReference type="ChEBI" id="CHEBI:30616"/>
        <dbReference type="ChEBI" id="CHEBI:33019"/>
        <dbReference type="ChEBI" id="CHEBI:35235"/>
        <dbReference type="ChEBI" id="CHEBI:78442"/>
        <dbReference type="ChEBI" id="CHEBI:78517"/>
        <dbReference type="ChEBI" id="CHEBI:456215"/>
        <dbReference type="EC" id="6.1.1.16"/>
    </reaction>
</comment>
<keyword evidence="8 13" id="KW-0547">Nucleotide-binding</keyword>
<dbReference type="InterPro" id="IPR024909">
    <property type="entry name" value="Cys-tRNA/MSH_ligase"/>
</dbReference>
<dbReference type="EMBL" id="MHPA01000024">
    <property type="protein sequence ID" value="OGZ72609.1"/>
    <property type="molecule type" value="Genomic_DNA"/>
</dbReference>
<feature type="binding site" evidence="13">
    <location>
        <position position="269"/>
    </location>
    <ligand>
        <name>ATP</name>
        <dbReference type="ChEBI" id="CHEBI:30616"/>
    </ligand>
</feature>
<keyword evidence="12 13" id="KW-0030">Aminoacyl-tRNA synthetase</keyword>
<dbReference type="Gene3D" id="3.40.50.620">
    <property type="entry name" value="HUPs"/>
    <property type="match status" value="1"/>
</dbReference>
<comment type="cofactor">
    <cofactor evidence="1">
        <name>Zn(2+)</name>
        <dbReference type="ChEBI" id="CHEBI:29105"/>
    </cofactor>
</comment>
<name>A0A1G2ICY4_9BACT</name>
<evidence type="ECO:0000256" key="13">
    <source>
        <dbReference type="HAMAP-Rule" id="MF_00041"/>
    </source>
</evidence>
<comment type="subcellular location">
    <subcellularLocation>
        <location evidence="2 13">Cytoplasm</location>
    </subcellularLocation>
</comment>
<dbReference type="CDD" id="cd00672">
    <property type="entry name" value="CysRS_core"/>
    <property type="match status" value="1"/>
</dbReference>
<proteinExistence type="inferred from homology"/>
<dbReference type="Proteomes" id="UP000176774">
    <property type="component" value="Unassembled WGS sequence"/>
</dbReference>
<dbReference type="HAMAP" id="MF_00041">
    <property type="entry name" value="Cys_tRNA_synth"/>
    <property type="match status" value="1"/>
</dbReference>
<keyword evidence="5 13" id="KW-0963">Cytoplasm</keyword>
<dbReference type="PANTHER" id="PTHR10890">
    <property type="entry name" value="CYSTEINYL-TRNA SYNTHETASE"/>
    <property type="match status" value="1"/>
</dbReference>
<dbReference type="SUPFAM" id="SSF47323">
    <property type="entry name" value="Anticodon-binding domain of a subclass of class I aminoacyl-tRNA synthetases"/>
    <property type="match status" value="1"/>
</dbReference>
<organism evidence="15 16">
    <name type="scientific">Candidatus Staskawiczbacteria bacterium RIFCSPLOWO2_01_FULL_38_12b</name>
    <dbReference type="NCBI Taxonomy" id="1802214"/>
    <lineage>
        <taxon>Bacteria</taxon>
        <taxon>Candidatus Staskawicziibacteriota</taxon>
    </lineage>
</organism>
<evidence type="ECO:0000256" key="4">
    <source>
        <dbReference type="ARBA" id="ARBA00011245"/>
    </source>
</evidence>
<protein>
    <recommendedName>
        <fullName evidence="13">Cysteine--tRNA ligase</fullName>
        <ecNumber evidence="13">6.1.1.16</ecNumber>
    </recommendedName>
    <alternativeName>
        <fullName evidence="13">Cysteinyl-tRNA synthetase</fullName>
        <shortName evidence="13">CysRS</shortName>
    </alternativeName>
</protein>
<keyword evidence="6 13" id="KW-0436">Ligase</keyword>